<comment type="caution">
    <text evidence="1">The sequence shown here is derived from an EMBL/GenBank/DDBJ whole genome shotgun (WGS) entry which is preliminary data.</text>
</comment>
<evidence type="ECO:0000313" key="1">
    <source>
        <dbReference type="EMBL" id="MDR6201335.1"/>
    </source>
</evidence>
<name>A0ABD5C9I5_9BURK</name>
<evidence type="ECO:0000313" key="2">
    <source>
        <dbReference type="Proteomes" id="UP001245184"/>
    </source>
</evidence>
<dbReference type="EMBL" id="JAVIZN010000001">
    <property type="protein sequence ID" value="MDR6201335.1"/>
    <property type="molecule type" value="Genomic_DNA"/>
</dbReference>
<gene>
    <name evidence="1" type="ORF">QF025_000055</name>
</gene>
<dbReference type="Proteomes" id="UP001245184">
    <property type="component" value="Unassembled WGS sequence"/>
</dbReference>
<sequence length="260" mass="28561">MRYLASIRSVSGSLENSASLERSVPGEKVGEEVRAVGTSTARVERDELKELAVTCGRNHAEYAHRVRWSKLTKEFLNVHSISLQELEAGIRIGGDTSGGRTFRVEKSRHSSGGSARSMYQIVESSPWITRMRVALFGSKSDERITLSELCVRMAGTNQLHSRLESVATGCDELGEPQGFNGIDDQKKAGIVAAQALAATEELPEPKLPLSFNVGNSPYGIFANKRKEAIRNAILKDVYPQFAKEESVSDRRRVPLPSDDV</sequence>
<proteinExistence type="predicted"/>
<protein>
    <submittedName>
        <fullName evidence="1">Uncharacterized protein</fullName>
    </submittedName>
</protein>
<dbReference type="AlphaFoldDB" id="A0ABD5C9I5"/>
<organism evidence="1 2">
    <name type="scientific">Paraburkholderia graminis</name>
    <dbReference type="NCBI Taxonomy" id="60548"/>
    <lineage>
        <taxon>Bacteria</taxon>
        <taxon>Pseudomonadati</taxon>
        <taxon>Pseudomonadota</taxon>
        <taxon>Betaproteobacteria</taxon>
        <taxon>Burkholderiales</taxon>
        <taxon>Burkholderiaceae</taxon>
        <taxon>Paraburkholderia</taxon>
    </lineage>
</organism>
<accession>A0ABD5C9I5</accession>
<reference evidence="1 2" key="1">
    <citation type="submission" date="2023-08" db="EMBL/GenBank/DDBJ databases">
        <title>Genome sequencing of plant associated microbes to promote plant fitness in Sorghum bicolor and Oryza sativa.</title>
        <authorList>
            <person name="Coleman-Derr D."/>
        </authorList>
    </citation>
    <scope>NUCLEOTIDE SEQUENCE [LARGE SCALE GENOMIC DNA]</scope>
    <source>
        <strain evidence="1 2">SLBN-33</strain>
    </source>
</reference>